<reference evidence="1 2" key="1">
    <citation type="journal article" date="2015" name="Genome Announc.">
        <title>Expanding the biotechnology potential of lactobacilli through comparative genomics of 213 strains and associated genera.</title>
        <authorList>
            <person name="Sun Z."/>
            <person name="Harris H.M."/>
            <person name="McCann A."/>
            <person name="Guo C."/>
            <person name="Argimon S."/>
            <person name="Zhang W."/>
            <person name="Yang X."/>
            <person name="Jeffery I.B."/>
            <person name="Cooney J.C."/>
            <person name="Kagawa T.F."/>
            <person name="Liu W."/>
            <person name="Song Y."/>
            <person name="Salvetti E."/>
            <person name="Wrobel A."/>
            <person name="Rasinkangas P."/>
            <person name="Parkhill J."/>
            <person name="Rea M.C."/>
            <person name="O'Sullivan O."/>
            <person name="Ritari J."/>
            <person name="Douillard F.P."/>
            <person name="Paul Ross R."/>
            <person name="Yang R."/>
            <person name="Briner A.E."/>
            <person name="Felis G.E."/>
            <person name="de Vos W.M."/>
            <person name="Barrangou R."/>
            <person name="Klaenhammer T.R."/>
            <person name="Caufield P.W."/>
            <person name="Cui Y."/>
            <person name="Zhang H."/>
            <person name="O'Toole P.W."/>
        </authorList>
    </citation>
    <scope>NUCLEOTIDE SEQUENCE [LARGE SCALE GENOMIC DNA]</scope>
    <source>
        <strain evidence="1 2">DSM 18382</strain>
    </source>
</reference>
<name>A0A0R1W7J8_9LACO</name>
<dbReference type="AlphaFoldDB" id="A0A0R1W7J8"/>
<sequence length="105" mass="11285">MQKQPVIGIPAESRLLAGSFRNSVNEPEISGIVDYGGTPLIIPTRHPELMANYLPLIDGLLLPGGPDVSPILYKEEPAPGLGDTDLLLDQSEIGLGSVWKQNNRV</sequence>
<dbReference type="RefSeq" id="WP_056983547.1">
    <property type="nucleotide sequence ID" value="NZ_AZFY01000025.1"/>
</dbReference>
<dbReference type="Pfam" id="PF07722">
    <property type="entry name" value="Peptidase_C26"/>
    <property type="match status" value="1"/>
</dbReference>
<dbReference type="OrthoDB" id="9813383at2"/>
<accession>A0A0R1W7J8</accession>
<evidence type="ECO:0000313" key="2">
    <source>
        <dbReference type="Proteomes" id="UP000051966"/>
    </source>
</evidence>
<evidence type="ECO:0000313" key="1">
    <source>
        <dbReference type="EMBL" id="KRM11206.1"/>
    </source>
</evidence>
<dbReference type="Gene3D" id="3.40.50.880">
    <property type="match status" value="1"/>
</dbReference>
<dbReference type="InterPro" id="IPR029062">
    <property type="entry name" value="Class_I_gatase-like"/>
</dbReference>
<dbReference type="Proteomes" id="UP000051966">
    <property type="component" value="Unassembled WGS sequence"/>
</dbReference>
<comment type="caution">
    <text evidence="1">The sequence shown here is derived from an EMBL/GenBank/DDBJ whole genome shotgun (WGS) entry which is preliminary data.</text>
</comment>
<keyword evidence="2" id="KW-1185">Reference proteome</keyword>
<dbReference type="GO" id="GO:0016787">
    <property type="term" value="F:hydrolase activity"/>
    <property type="evidence" value="ECO:0007669"/>
    <property type="project" value="InterPro"/>
</dbReference>
<dbReference type="PATRIC" id="fig|1423743.5.peg.1675"/>
<protein>
    <submittedName>
        <fullName evidence="1">Uncharacterized protein</fullName>
    </submittedName>
</protein>
<dbReference type="EMBL" id="AZFY01000025">
    <property type="protein sequence ID" value="KRM11206.1"/>
    <property type="molecule type" value="Genomic_DNA"/>
</dbReference>
<proteinExistence type="predicted"/>
<dbReference type="InterPro" id="IPR011697">
    <property type="entry name" value="Peptidase_C26"/>
</dbReference>
<gene>
    <name evidence="1" type="ORF">FD41_GL001617</name>
</gene>
<organism evidence="1 2">
    <name type="scientific">Lentilactobacillus farraginis DSM 18382 = JCM 14108</name>
    <dbReference type="NCBI Taxonomy" id="1423743"/>
    <lineage>
        <taxon>Bacteria</taxon>
        <taxon>Bacillati</taxon>
        <taxon>Bacillota</taxon>
        <taxon>Bacilli</taxon>
        <taxon>Lactobacillales</taxon>
        <taxon>Lactobacillaceae</taxon>
        <taxon>Lentilactobacillus</taxon>
    </lineage>
</organism>